<dbReference type="EMBL" id="AQQV01000002">
    <property type="protein sequence ID" value="ORE86842.1"/>
    <property type="molecule type" value="Genomic_DNA"/>
</dbReference>
<reference evidence="2 3" key="1">
    <citation type="submission" date="2013-04" db="EMBL/GenBank/DDBJ databases">
        <title>Oceanococcus atlanticus 22II-S10r2 Genome Sequencing.</title>
        <authorList>
            <person name="Lai Q."/>
            <person name="Li G."/>
            <person name="Shao Z."/>
        </authorList>
    </citation>
    <scope>NUCLEOTIDE SEQUENCE [LARGE SCALE GENOMIC DNA]</scope>
    <source>
        <strain evidence="2 3">22II-S10r2</strain>
    </source>
</reference>
<evidence type="ECO:0000313" key="2">
    <source>
        <dbReference type="EMBL" id="ORE86842.1"/>
    </source>
</evidence>
<organism evidence="2 3">
    <name type="scientific">Oceanococcus atlanticus</name>
    <dbReference type="NCBI Taxonomy" id="1317117"/>
    <lineage>
        <taxon>Bacteria</taxon>
        <taxon>Pseudomonadati</taxon>
        <taxon>Pseudomonadota</taxon>
        <taxon>Gammaproteobacteria</taxon>
        <taxon>Chromatiales</taxon>
        <taxon>Oceanococcaceae</taxon>
        <taxon>Oceanococcus</taxon>
    </lineage>
</organism>
<dbReference type="AlphaFoldDB" id="A0A1Y1SE63"/>
<dbReference type="CDD" id="cd03443">
    <property type="entry name" value="PaaI_thioesterase"/>
    <property type="match status" value="1"/>
</dbReference>
<sequence length="163" mass="17894">MKIEQIVEKPKSIRNIAEEFCNSVPHNLDLGLKILPSQNNEGRIQLTPTASLVGDPSTGQIFNSVLLSMADACAGLTTYLNIKEPMPIATLDLRMDYLYPAPGDQTILCVGSCLRMTREIAFIRCMITTERDAEPIAIGNAVFMLGTSRRTEMPVDRGAHNAN</sequence>
<feature type="domain" description="Thioesterase" evidence="1">
    <location>
        <begin position="59"/>
        <end position="134"/>
    </location>
</feature>
<dbReference type="Proteomes" id="UP000192342">
    <property type="component" value="Unassembled WGS sequence"/>
</dbReference>
<dbReference type="STRING" id="1317117.ATO7_07377"/>
<dbReference type="GO" id="GO:0016790">
    <property type="term" value="F:thiolester hydrolase activity"/>
    <property type="evidence" value="ECO:0007669"/>
    <property type="project" value="UniProtKB-ARBA"/>
</dbReference>
<protein>
    <recommendedName>
        <fullName evidence="1">Thioesterase domain-containing protein</fullName>
    </recommendedName>
</protein>
<dbReference type="InterPro" id="IPR006683">
    <property type="entry name" value="Thioestr_dom"/>
</dbReference>
<dbReference type="InterPro" id="IPR029069">
    <property type="entry name" value="HotDog_dom_sf"/>
</dbReference>
<proteinExistence type="predicted"/>
<evidence type="ECO:0000259" key="1">
    <source>
        <dbReference type="Pfam" id="PF03061"/>
    </source>
</evidence>
<dbReference type="RefSeq" id="WP_083561070.1">
    <property type="nucleotide sequence ID" value="NZ_AQQV01000002.1"/>
</dbReference>
<evidence type="ECO:0000313" key="3">
    <source>
        <dbReference type="Proteomes" id="UP000192342"/>
    </source>
</evidence>
<dbReference type="Pfam" id="PF03061">
    <property type="entry name" value="4HBT"/>
    <property type="match status" value="1"/>
</dbReference>
<name>A0A1Y1SE63_9GAMM</name>
<dbReference type="Gene3D" id="3.10.129.10">
    <property type="entry name" value="Hotdog Thioesterase"/>
    <property type="match status" value="1"/>
</dbReference>
<dbReference type="SUPFAM" id="SSF54637">
    <property type="entry name" value="Thioesterase/thiol ester dehydrase-isomerase"/>
    <property type="match status" value="1"/>
</dbReference>
<dbReference type="OrthoDB" id="9813158at2"/>
<keyword evidence="3" id="KW-1185">Reference proteome</keyword>
<gene>
    <name evidence="2" type="ORF">ATO7_07377</name>
</gene>
<comment type="caution">
    <text evidence="2">The sequence shown here is derived from an EMBL/GenBank/DDBJ whole genome shotgun (WGS) entry which is preliminary data.</text>
</comment>
<accession>A0A1Y1SE63</accession>